<evidence type="ECO:0000256" key="6">
    <source>
        <dbReference type="RuleBase" id="RU000489"/>
    </source>
</evidence>
<evidence type="ECO:0000259" key="9">
    <source>
        <dbReference type="PROSITE" id="PS51910"/>
    </source>
</evidence>
<evidence type="ECO:0000256" key="8">
    <source>
        <dbReference type="SAM" id="SignalP"/>
    </source>
</evidence>
<dbReference type="SUPFAM" id="SSF54556">
    <property type="entry name" value="Chitinase insertion domain"/>
    <property type="match status" value="1"/>
</dbReference>
<dbReference type="InterPro" id="IPR011583">
    <property type="entry name" value="Chitinase_II/V-like_cat"/>
</dbReference>
<keyword evidence="8" id="KW-0732">Signal</keyword>
<dbReference type="PROSITE" id="PS51910">
    <property type="entry name" value="GH18_2"/>
    <property type="match status" value="1"/>
</dbReference>
<dbReference type="InterPro" id="IPR003305">
    <property type="entry name" value="CenC_carb-bd"/>
</dbReference>
<dbReference type="InterPro" id="IPR001223">
    <property type="entry name" value="Glyco_hydro18_cat"/>
</dbReference>
<keyword evidence="3 6" id="KW-0378">Hydrolase</keyword>
<evidence type="ECO:0000256" key="3">
    <source>
        <dbReference type="ARBA" id="ARBA00022801"/>
    </source>
</evidence>
<dbReference type="Gene3D" id="3.20.20.80">
    <property type="entry name" value="Glycosidases"/>
    <property type="match status" value="1"/>
</dbReference>
<dbReference type="AlphaFoldDB" id="A0A6G9Z974"/>
<accession>A0A6G9Z974</accession>
<keyword evidence="4" id="KW-0624">Polysaccharide degradation</keyword>
<dbReference type="RefSeq" id="WP_167489275.1">
    <property type="nucleotide sequence ID" value="NZ_CP046173.1"/>
</dbReference>
<dbReference type="SUPFAM" id="SSF51445">
    <property type="entry name" value="(Trans)glycosidases"/>
    <property type="match status" value="1"/>
</dbReference>
<dbReference type="CDD" id="cd06548">
    <property type="entry name" value="GH18_chitinase"/>
    <property type="match status" value="1"/>
</dbReference>
<organism evidence="10 11">
    <name type="scientific">Nocardia terpenica</name>
    <dbReference type="NCBI Taxonomy" id="455432"/>
    <lineage>
        <taxon>Bacteria</taxon>
        <taxon>Bacillati</taxon>
        <taxon>Actinomycetota</taxon>
        <taxon>Actinomycetes</taxon>
        <taxon>Mycobacteriales</taxon>
        <taxon>Nocardiaceae</taxon>
        <taxon>Nocardia</taxon>
    </lineage>
</organism>
<dbReference type="InterPro" id="IPR017853">
    <property type="entry name" value="GH"/>
</dbReference>
<feature type="signal peptide" evidence="8">
    <location>
        <begin position="1"/>
        <end position="29"/>
    </location>
</feature>
<name>A0A6G9Z974_9NOCA</name>
<keyword evidence="4" id="KW-0119">Carbohydrate metabolism</keyword>
<feature type="compositionally biased region" description="Low complexity" evidence="7">
    <location>
        <begin position="504"/>
        <end position="522"/>
    </location>
</feature>
<sequence length="661" mass="69658">MWTTKYSALVASVASVVIGASTALGITHAAPVHTTTPAAATTGGIKVAYYDQWSVYENAFYLKQVDSEGIADKLDYMMYDFENIDPVNLTCFEATKAADQNENDPNAGDGAGDSFADYGKTFDASTSVDGTADAYNDPIVGNFKQLKELKAKHPNLKVLLSIGGWTYSKYFSDVSASDAARKTFVSSCIDMFFKGNLPSQNGYGGPGTGAGIFDGVDLDWEYPGGGGHLGNHSSPNDKANFTALAAEFRSELDAQGKADNKHYALTAALSAGQDKIRNYETDKLGQYLDFGNVMTYDMHGGWEATGPTNFQDPIYSRPDDPMTPVAPGNAKYNIDEAVTAWTTGDGSYGIPGGFPAGKLTVGFPFYYRGWTGVQAGSNHGLFQPATGPAPGAPLSGNVAGIRMYKELSGVVDNPSDTFYDSTAQGAYFYDGTNWWGGDSPQSIQAKSDYLHCKGLGGAMMYSLEDLDPGTTLFNDVVNDVNGGPSSGCTTPPTTTPTTPPTTTPPTTTTAPPTTTTTTTAPPTTTPPSNTGLANGNFETGALTPWTCDANLGSVVTNPVHGGKYALAGAASSSDNAQCSQQVTVQPNHTYTLSAWLNGNYVYLGVNNTGTTDASNWSATTNGAYQQVSTKFSTGASTTTVTVWVHGWYGQGTYYADDVTLS</sequence>
<dbReference type="Gene3D" id="2.60.120.260">
    <property type="entry name" value="Galactose-binding domain-like"/>
    <property type="match status" value="1"/>
</dbReference>
<proteinExistence type="predicted"/>
<dbReference type="Proteomes" id="UP000500953">
    <property type="component" value="Chromosome"/>
</dbReference>
<keyword evidence="5 6" id="KW-0326">Glycosidase</keyword>
<protein>
    <recommendedName>
        <fullName evidence="2">chitinase</fullName>
        <ecNumber evidence="2">3.2.1.14</ecNumber>
    </recommendedName>
</protein>
<evidence type="ECO:0000256" key="5">
    <source>
        <dbReference type="ARBA" id="ARBA00023295"/>
    </source>
</evidence>
<evidence type="ECO:0000313" key="10">
    <source>
        <dbReference type="EMBL" id="QIS21970.1"/>
    </source>
</evidence>
<evidence type="ECO:0000256" key="4">
    <source>
        <dbReference type="ARBA" id="ARBA00023024"/>
    </source>
</evidence>
<reference evidence="10 11" key="1">
    <citation type="journal article" date="2019" name="ACS Chem. Biol.">
        <title>Identification and Mobilization of a Cryptic Antibiotic Biosynthesis Gene Locus from a Human-Pathogenic Nocardia Isolate.</title>
        <authorList>
            <person name="Herisse M."/>
            <person name="Ishida K."/>
            <person name="Porter J.L."/>
            <person name="Howden B."/>
            <person name="Hertweck C."/>
            <person name="Stinear T.P."/>
            <person name="Pidot S.J."/>
        </authorList>
    </citation>
    <scope>NUCLEOTIDE SEQUENCE [LARGE SCALE GENOMIC DNA]</scope>
    <source>
        <strain evidence="10 11">AUSMDU00012715</strain>
    </source>
</reference>
<dbReference type="InterPro" id="IPR008979">
    <property type="entry name" value="Galactose-bd-like_sf"/>
</dbReference>
<dbReference type="EMBL" id="CP046173">
    <property type="protein sequence ID" value="QIS21970.1"/>
    <property type="molecule type" value="Genomic_DNA"/>
</dbReference>
<dbReference type="InterPro" id="IPR050314">
    <property type="entry name" value="Glycosyl_Hydrlase_18"/>
</dbReference>
<feature type="chain" id="PRO_5026002173" description="chitinase" evidence="8">
    <location>
        <begin position="30"/>
        <end position="661"/>
    </location>
</feature>
<gene>
    <name evidence="10" type="ORF">F6W96_30170</name>
</gene>
<feature type="region of interest" description="Disordered" evidence="7">
    <location>
        <begin position="483"/>
        <end position="529"/>
    </location>
</feature>
<keyword evidence="4" id="KW-0146">Chitin degradation</keyword>
<evidence type="ECO:0000256" key="7">
    <source>
        <dbReference type="SAM" id="MobiDB-lite"/>
    </source>
</evidence>
<feature type="domain" description="GH18" evidence="9">
    <location>
        <begin position="44"/>
        <end position="483"/>
    </location>
</feature>
<dbReference type="InterPro" id="IPR001579">
    <property type="entry name" value="Glyco_hydro_18_chit_AS"/>
</dbReference>
<dbReference type="InterPro" id="IPR029070">
    <property type="entry name" value="Chitinase_insertion_sf"/>
</dbReference>
<evidence type="ECO:0000256" key="1">
    <source>
        <dbReference type="ARBA" id="ARBA00000822"/>
    </source>
</evidence>
<evidence type="ECO:0000313" key="11">
    <source>
        <dbReference type="Proteomes" id="UP000500953"/>
    </source>
</evidence>
<feature type="compositionally biased region" description="Pro residues" evidence="7">
    <location>
        <begin position="493"/>
        <end position="503"/>
    </location>
</feature>
<dbReference type="EC" id="3.2.1.14" evidence="2"/>
<dbReference type="GO" id="GO:0005975">
    <property type="term" value="P:carbohydrate metabolic process"/>
    <property type="evidence" value="ECO:0007669"/>
    <property type="project" value="InterPro"/>
</dbReference>
<dbReference type="SMART" id="SM00636">
    <property type="entry name" value="Glyco_18"/>
    <property type="match status" value="1"/>
</dbReference>
<dbReference type="Gene3D" id="3.10.50.10">
    <property type="match status" value="1"/>
</dbReference>
<dbReference type="GO" id="GO:0008843">
    <property type="term" value="F:endochitinase activity"/>
    <property type="evidence" value="ECO:0007669"/>
    <property type="project" value="UniProtKB-EC"/>
</dbReference>
<dbReference type="Pfam" id="PF00704">
    <property type="entry name" value="Glyco_hydro_18"/>
    <property type="match status" value="1"/>
</dbReference>
<dbReference type="Pfam" id="PF02018">
    <property type="entry name" value="CBM_4_9"/>
    <property type="match status" value="1"/>
</dbReference>
<comment type="catalytic activity">
    <reaction evidence="1">
        <text>Random endo-hydrolysis of N-acetyl-beta-D-glucosaminide (1-&gt;4)-beta-linkages in chitin and chitodextrins.</text>
        <dbReference type="EC" id="3.2.1.14"/>
    </reaction>
</comment>
<dbReference type="GO" id="GO:0008061">
    <property type="term" value="F:chitin binding"/>
    <property type="evidence" value="ECO:0007669"/>
    <property type="project" value="InterPro"/>
</dbReference>
<dbReference type="SUPFAM" id="SSF49785">
    <property type="entry name" value="Galactose-binding domain-like"/>
    <property type="match status" value="1"/>
</dbReference>
<dbReference type="GO" id="GO:0006032">
    <property type="term" value="P:chitin catabolic process"/>
    <property type="evidence" value="ECO:0007669"/>
    <property type="project" value="UniProtKB-KW"/>
</dbReference>
<evidence type="ECO:0000256" key="2">
    <source>
        <dbReference type="ARBA" id="ARBA00012729"/>
    </source>
</evidence>
<dbReference type="PROSITE" id="PS01095">
    <property type="entry name" value="GH18_1"/>
    <property type="match status" value="1"/>
</dbReference>
<dbReference type="PANTHER" id="PTHR11177">
    <property type="entry name" value="CHITINASE"/>
    <property type="match status" value="1"/>
</dbReference>
<dbReference type="PANTHER" id="PTHR11177:SF317">
    <property type="entry name" value="CHITINASE 12-RELATED"/>
    <property type="match status" value="1"/>
</dbReference>